<dbReference type="SUPFAM" id="SSF53383">
    <property type="entry name" value="PLP-dependent transferases"/>
    <property type="match status" value="1"/>
</dbReference>
<evidence type="ECO:0000313" key="6">
    <source>
        <dbReference type="Proteomes" id="UP001153328"/>
    </source>
</evidence>
<dbReference type="Gene3D" id="3.40.640.10">
    <property type="entry name" value="Type I PLP-dependent aspartate aminotransferase-like (Major domain)"/>
    <property type="match status" value="1"/>
</dbReference>
<feature type="region of interest" description="Disordered" evidence="4">
    <location>
        <begin position="1"/>
        <end position="46"/>
    </location>
</feature>
<organism evidence="5 6">
    <name type="scientific">Actinacidiphila bryophytorum</name>
    <dbReference type="NCBI Taxonomy" id="1436133"/>
    <lineage>
        <taxon>Bacteria</taxon>
        <taxon>Bacillati</taxon>
        <taxon>Actinomycetota</taxon>
        <taxon>Actinomycetes</taxon>
        <taxon>Kitasatosporales</taxon>
        <taxon>Streptomycetaceae</taxon>
        <taxon>Actinacidiphila</taxon>
    </lineage>
</organism>
<protein>
    <submittedName>
        <fullName evidence="5">Ornithine--oxo-acid transaminase</fullName>
    </submittedName>
</protein>
<dbReference type="EMBL" id="CAJVAX010000020">
    <property type="protein sequence ID" value="CAG7652993.1"/>
    <property type="molecule type" value="Genomic_DNA"/>
</dbReference>
<dbReference type="PROSITE" id="PS00600">
    <property type="entry name" value="AA_TRANSFER_CLASS_3"/>
    <property type="match status" value="1"/>
</dbReference>
<keyword evidence="6" id="KW-1185">Reference proteome</keyword>
<evidence type="ECO:0000313" key="5">
    <source>
        <dbReference type="EMBL" id="CAG7652993.1"/>
    </source>
</evidence>
<gene>
    <name evidence="5" type="ORF">SBRY_60023</name>
</gene>
<dbReference type="InterPro" id="IPR049704">
    <property type="entry name" value="Aminotrans_3_PPA_site"/>
</dbReference>
<dbReference type="CDD" id="cd00610">
    <property type="entry name" value="OAT_like"/>
    <property type="match status" value="1"/>
</dbReference>
<dbReference type="GO" id="GO:0008483">
    <property type="term" value="F:transaminase activity"/>
    <property type="evidence" value="ECO:0007669"/>
    <property type="project" value="InterPro"/>
</dbReference>
<dbReference type="GO" id="GO:0030170">
    <property type="term" value="F:pyridoxal phosphate binding"/>
    <property type="evidence" value="ECO:0007669"/>
    <property type="project" value="InterPro"/>
</dbReference>
<comment type="similarity">
    <text evidence="3">Belongs to the class-III pyridoxal-phosphate-dependent aminotransferase family.</text>
</comment>
<dbReference type="InterPro" id="IPR050103">
    <property type="entry name" value="Class-III_PLP-dep_AT"/>
</dbReference>
<dbReference type="PANTHER" id="PTHR11986">
    <property type="entry name" value="AMINOTRANSFERASE CLASS III"/>
    <property type="match status" value="1"/>
</dbReference>
<evidence type="ECO:0000256" key="3">
    <source>
        <dbReference type="RuleBase" id="RU003560"/>
    </source>
</evidence>
<dbReference type="InterPro" id="IPR015422">
    <property type="entry name" value="PyrdxlP-dep_Trfase_small"/>
</dbReference>
<keyword evidence="2 3" id="KW-0663">Pyridoxal phosphate</keyword>
<dbReference type="Proteomes" id="UP001153328">
    <property type="component" value="Unassembled WGS sequence"/>
</dbReference>
<comment type="cofactor">
    <cofactor evidence="1">
        <name>pyridoxal 5'-phosphate</name>
        <dbReference type="ChEBI" id="CHEBI:597326"/>
    </cofactor>
</comment>
<feature type="compositionally biased region" description="Polar residues" evidence="4">
    <location>
        <begin position="1"/>
        <end position="10"/>
    </location>
</feature>
<proteinExistence type="inferred from homology"/>
<dbReference type="FunFam" id="3.90.1150.10:FF:000086">
    <property type="entry name" value="Putative acetylornithine aminotransferase"/>
    <property type="match status" value="1"/>
</dbReference>
<dbReference type="GO" id="GO:0042802">
    <property type="term" value="F:identical protein binding"/>
    <property type="evidence" value="ECO:0007669"/>
    <property type="project" value="TreeGrafter"/>
</dbReference>
<name>A0A9W4MJS5_9ACTN</name>
<dbReference type="AlphaFoldDB" id="A0A9W4MJS5"/>
<evidence type="ECO:0000256" key="4">
    <source>
        <dbReference type="SAM" id="MobiDB-lite"/>
    </source>
</evidence>
<feature type="compositionally biased region" description="Gly residues" evidence="4">
    <location>
        <begin position="22"/>
        <end position="42"/>
    </location>
</feature>
<dbReference type="FunFam" id="3.40.640.10:FF:000004">
    <property type="entry name" value="Acetylornithine aminotransferase"/>
    <property type="match status" value="1"/>
</dbReference>
<dbReference type="Pfam" id="PF00202">
    <property type="entry name" value="Aminotran_3"/>
    <property type="match status" value="1"/>
</dbReference>
<dbReference type="InterPro" id="IPR015421">
    <property type="entry name" value="PyrdxlP-dep_Trfase_major"/>
</dbReference>
<accession>A0A9W4MJS5</accession>
<dbReference type="InterPro" id="IPR005814">
    <property type="entry name" value="Aminotrans_3"/>
</dbReference>
<sequence>MTSSEPTGQQPIGAEPAAGDPAAGGPGAQGGPSGHGGPGGQPKGFDLATLLAQRGGERYDLHSRYLNHQLPRMLHTIGFDKVYERAEGAHFWDADGNDYLDMLAGFGVMGLGRHHPVVRKALHDVLDAGLADLTRFDCQPLPGLLAEKLLGHAPHLDRVFFGNSGTEAVETALKFARYATGRPRVLYCKHSFHGLTTGSLSVNGEAGFQDGFAPLLPDTAIEIGDLDALARELKRGDVAAMIIEPIQGHGVYIPPPGYLRAAQELLHRHKALLICDEVQTGIGRTGAFWAYQHEEGVEPDLVTVAKTLSGGYVPVGATLGRDWIFKKVYSSMDRVLVHSASFGSNAQAMAAGLATLAVVEDEQLVENSRAMGDLLRTRLAALTDRYELLKEVRGRGLMVGIEFGRPKSLGLRSRWTMLQAARKGLFAQMVVVPLLQRHHILTQVSGDHVEIIKLIPPLVVDEADVDRFVTAFTEVMDEAHGGGGLMWDFGKTLVKQAVANR</sequence>
<evidence type="ECO:0000256" key="2">
    <source>
        <dbReference type="ARBA" id="ARBA00022898"/>
    </source>
</evidence>
<dbReference type="PANTHER" id="PTHR11986:SF121">
    <property type="entry name" value="BLR3010 PROTEIN"/>
    <property type="match status" value="1"/>
</dbReference>
<reference evidence="5" key="1">
    <citation type="submission" date="2021-06" db="EMBL/GenBank/DDBJ databases">
        <authorList>
            <person name="Arsene-Ploetze F."/>
        </authorList>
    </citation>
    <scope>NUCLEOTIDE SEQUENCE</scope>
    <source>
        <strain evidence="5">SBRY1</strain>
    </source>
</reference>
<comment type="caution">
    <text evidence="5">The sequence shown here is derived from an EMBL/GenBank/DDBJ whole genome shotgun (WGS) entry which is preliminary data.</text>
</comment>
<evidence type="ECO:0000256" key="1">
    <source>
        <dbReference type="ARBA" id="ARBA00001933"/>
    </source>
</evidence>
<dbReference type="Gene3D" id="3.90.1150.10">
    <property type="entry name" value="Aspartate Aminotransferase, domain 1"/>
    <property type="match status" value="1"/>
</dbReference>
<dbReference type="RefSeq" id="WP_205047604.1">
    <property type="nucleotide sequence ID" value="NZ_CAJVAX010000020.1"/>
</dbReference>
<dbReference type="InterPro" id="IPR015424">
    <property type="entry name" value="PyrdxlP-dep_Trfase"/>
</dbReference>